<dbReference type="CDD" id="cd06257">
    <property type="entry name" value="DnaJ"/>
    <property type="match status" value="1"/>
</dbReference>
<dbReference type="PANTHER" id="PTHR44176:SF1">
    <property type="entry name" value="DNAJ HOMOLOG SUBFAMILY C MEMBER 25"/>
    <property type="match status" value="1"/>
</dbReference>
<keyword evidence="7" id="KW-0325">Glycoprotein</keyword>
<dbReference type="EMBL" id="JAATIP010000044">
    <property type="protein sequence ID" value="KAF4385826.1"/>
    <property type="molecule type" value="Genomic_DNA"/>
</dbReference>
<dbReference type="GO" id="GO:0006457">
    <property type="term" value="P:protein folding"/>
    <property type="evidence" value="ECO:0007669"/>
    <property type="project" value="InterPro"/>
</dbReference>
<keyword evidence="5" id="KW-1133">Transmembrane helix</keyword>
<evidence type="ECO:0000256" key="7">
    <source>
        <dbReference type="ARBA" id="ARBA00023180"/>
    </source>
</evidence>
<evidence type="ECO:0000256" key="9">
    <source>
        <dbReference type="ARBA" id="ARBA00056093"/>
    </source>
</evidence>
<comment type="subcellular location">
    <subcellularLocation>
        <location evidence="1">Endoplasmic reticulum membrane</location>
        <topology evidence="1">Multi-pass membrane protein</topology>
    </subcellularLocation>
</comment>
<evidence type="ECO:0000256" key="2">
    <source>
        <dbReference type="ARBA" id="ARBA00022692"/>
    </source>
</evidence>
<evidence type="ECO:0000313" key="13">
    <source>
        <dbReference type="Proteomes" id="UP000525078"/>
    </source>
</evidence>
<dbReference type="SUPFAM" id="SSF46565">
    <property type="entry name" value="Chaperone J-domain"/>
    <property type="match status" value="1"/>
</dbReference>
<evidence type="ECO:0000256" key="1">
    <source>
        <dbReference type="ARBA" id="ARBA00004477"/>
    </source>
</evidence>
<dbReference type="InterPro" id="IPR044632">
    <property type="entry name" value="DNAJC25-like"/>
</dbReference>
<comment type="caution">
    <text evidence="12">The sequence shown here is derived from an EMBL/GenBank/DDBJ whole genome shotgun (WGS) entry which is preliminary data.</text>
</comment>
<keyword evidence="3 10" id="KW-0732">Signal</keyword>
<dbReference type="Proteomes" id="UP000525078">
    <property type="component" value="Unassembled WGS sequence"/>
</dbReference>
<accession>A0A7J6GSB9</accession>
<protein>
    <recommendedName>
        <fullName evidence="11">J domain-containing protein</fullName>
    </recommendedName>
</protein>
<reference evidence="12 13" key="1">
    <citation type="journal article" date="2020" name="bioRxiv">
        <title>Sequence and annotation of 42 cannabis genomes reveals extensive copy number variation in cannabinoid synthesis and pathogen resistance genes.</title>
        <authorList>
            <person name="Mckernan K.J."/>
            <person name="Helbert Y."/>
            <person name="Kane L.T."/>
            <person name="Ebling H."/>
            <person name="Zhang L."/>
            <person name="Liu B."/>
            <person name="Eaton Z."/>
            <person name="Mclaughlin S."/>
            <person name="Kingan S."/>
            <person name="Baybayan P."/>
            <person name="Concepcion G."/>
            <person name="Jordan M."/>
            <person name="Riva A."/>
            <person name="Barbazuk W."/>
            <person name="Harkins T."/>
        </authorList>
    </citation>
    <scope>NUCLEOTIDE SEQUENCE [LARGE SCALE GENOMIC DNA]</scope>
    <source>
        <strain evidence="13">cv. Jamaican Lion 4</strain>
        <tissue evidence="12">Leaf</tissue>
    </source>
</reference>
<feature type="chain" id="PRO_5029687219" description="J domain-containing protein" evidence="10">
    <location>
        <begin position="28"/>
        <end position="309"/>
    </location>
</feature>
<proteinExistence type="predicted"/>
<dbReference type="PROSITE" id="PS00636">
    <property type="entry name" value="DNAJ_1"/>
    <property type="match status" value="1"/>
</dbReference>
<feature type="domain" description="J" evidence="11">
    <location>
        <begin position="34"/>
        <end position="98"/>
    </location>
</feature>
<evidence type="ECO:0000256" key="10">
    <source>
        <dbReference type="SAM" id="SignalP"/>
    </source>
</evidence>
<gene>
    <name evidence="12" type="ORF">F8388_010382</name>
</gene>
<keyword evidence="4" id="KW-0256">Endoplasmic reticulum</keyword>
<dbReference type="InterPro" id="IPR001623">
    <property type="entry name" value="DnaJ_domain"/>
</dbReference>
<evidence type="ECO:0000256" key="6">
    <source>
        <dbReference type="ARBA" id="ARBA00023136"/>
    </source>
</evidence>
<feature type="signal peptide" evidence="10">
    <location>
        <begin position="1"/>
        <end position="27"/>
    </location>
</feature>
<dbReference type="FunFam" id="1.10.287.110:FF:000050">
    <property type="entry name" value="Chaperone protein dnaJ 50"/>
    <property type="match status" value="1"/>
</dbReference>
<dbReference type="AlphaFoldDB" id="A0A7J6GSB9"/>
<keyword evidence="6" id="KW-0472">Membrane</keyword>
<dbReference type="PROSITE" id="PS50076">
    <property type="entry name" value="DNAJ_2"/>
    <property type="match status" value="1"/>
</dbReference>
<evidence type="ECO:0000259" key="11">
    <source>
        <dbReference type="PROSITE" id="PS50076"/>
    </source>
</evidence>
<keyword evidence="8" id="KW-0143">Chaperone</keyword>
<evidence type="ECO:0000256" key="8">
    <source>
        <dbReference type="ARBA" id="ARBA00023186"/>
    </source>
</evidence>
<dbReference type="InterPro" id="IPR036869">
    <property type="entry name" value="J_dom_sf"/>
</dbReference>
<dbReference type="PANTHER" id="PTHR44176">
    <property type="entry name" value="DNAJ HOMOLOG SUBFAMILY C MEMBER 25"/>
    <property type="match status" value="1"/>
</dbReference>
<dbReference type="Pfam" id="PF00226">
    <property type="entry name" value="DnaJ"/>
    <property type="match status" value="1"/>
</dbReference>
<dbReference type="PRINTS" id="PR00625">
    <property type="entry name" value="JDOMAIN"/>
</dbReference>
<dbReference type="InterPro" id="IPR018253">
    <property type="entry name" value="DnaJ_domain_CS"/>
</dbReference>
<sequence>MAPPATIRWFALLLALMLSLLISPSTAIYCDEDDCYDLLGVTQSANSSEIKKAYYKLSLKHHPDKNPDPESKKLFVKIATAYEILKDEATREQYDYAIAHPEEVFYNTARYYRAYYGYKTDPRAVLIGLLLVLSGFQYLNQWTRYNQAIDMVKKTPAYKNRLKALELERNGGAINKKKSSKQMDKKTEEDLSKELDLQITGAGKPSLWELLCVRFLLLPYTVSKVRFFTFPLNVLQLYIVLKLEYKVKKSPYTWDDASYLTQRALRVRLDSWVNMDDVTKEDLLQRRLWEQSNLDAYFAEMRKESKRRR</sequence>
<name>A0A7J6GSB9_CANSA</name>
<organism evidence="12 13">
    <name type="scientific">Cannabis sativa</name>
    <name type="common">Hemp</name>
    <name type="synonym">Marijuana</name>
    <dbReference type="NCBI Taxonomy" id="3483"/>
    <lineage>
        <taxon>Eukaryota</taxon>
        <taxon>Viridiplantae</taxon>
        <taxon>Streptophyta</taxon>
        <taxon>Embryophyta</taxon>
        <taxon>Tracheophyta</taxon>
        <taxon>Spermatophyta</taxon>
        <taxon>Magnoliopsida</taxon>
        <taxon>eudicotyledons</taxon>
        <taxon>Gunneridae</taxon>
        <taxon>Pentapetalae</taxon>
        <taxon>rosids</taxon>
        <taxon>fabids</taxon>
        <taxon>Rosales</taxon>
        <taxon>Cannabaceae</taxon>
        <taxon>Cannabis</taxon>
    </lineage>
</organism>
<keyword evidence="2" id="KW-0812">Transmembrane</keyword>
<evidence type="ECO:0000256" key="4">
    <source>
        <dbReference type="ARBA" id="ARBA00022824"/>
    </source>
</evidence>
<dbReference type="GO" id="GO:0005789">
    <property type="term" value="C:endoplasmic reticulum membrane"/>
    <property type="evidence" value="ECO:0007669"/>
    <property type="project" value="UniProtKB-SubCell"/>
</dbReference>
<dbReference type="Gene3D" id="1.10.287.110">
    <property type="entry name" value="DnaJ domain"/>
    <property type="match status" value="1"/>
</dbReference>
<evidence type="ECO:0000256" key="3">
    <source>
        <dbReference type="ARBA" id="ARBA00022729"/>
    </source>
</evidence>
<evidence type="ECO:0000313" key="12">
    <source>
        <dbReference type="EMBL" id="KAF4385826.1"/>
    </source>
</evidence>
<dbReference type="SMART" id="SM00271">
    <property type="entry name" value="DnaJ"/>
    <property type="match status" value="1"/>
</dbReference>
<evidence type="ECO:0000256" key="5">
    <source>
        <dbReference type="ARBA" id="ARBA00022989"/>
    </source>
</evidence>
<comment type="function">
    <text evidence="9">May play a role in protein folding in the endoplasmic reticulum.</text>
</comment>